<accession>A0A1F5TB86</accession>
<dbReference type="SUPFAM" id="SSF52540">
    <property type="entry name" value="P-loop containing nucleoside triphosphate hydrolases"/>
    <property type="match status" value="1"/>
</dbReference>
<dbReference type="Pfam" id="PF02223">
    <property type="entry name" value="Thymidylate_kin"/>
    <property type="match status" value="1"/>
</dbReference>
<name>A0A1F5TB86_9BACT</name>
<proteinExistence type="predicted"/>
<dbReference type="InterPro" id="IPR039430">
    <property type="entry name" value="Thymidylate_kin-like_dom"/>
</dbReference>
<organism evidence="2 3">
    <name type="scientific">Candidatus Falkowbacteria bacterium RIFOXYC2_FULL_48_21</name>
    <dbReference type="NCBI Taxonomy" id="1798005"/>
    <lineage>
        <taxon>Bacteria</taxon>
        <taxon>Candidatus Falkowiibacteriota</taxon>
    </lineage>
</organism>
<feature type="domain" description="Thymidylate kinase-like" evidence="1">
    <location>
        <begin position="13"/>
        <end position="190"/>
    </location>
</feature>
<gene>
    <name evidence="2" type="ORF">A2482_03340</name>
</gene>
<dbReference type="EMBL" id="MFGM01000041">
    <property type="protein sequence ID" value="OGF35946.1"/>
    <property type="molecule type" value="Genomic_DNA"/>
</dbReference>
<evidence type="ECO:0000259" key="1">
    <source>
        <dbReference type="Pfam" id="PF02223"/>
    </source>
</evidence>
<protein>
    <recommendedName>
        <fullName evidence="1">Thymidylate kinase-like domain-containing protein</fullName>
    </recommendedName>
</protein>
<dbReference type="Gene3D" id="3.40.50.300">
    <property type="entry name" value="P-loop containing nucleotide triphosphate hydrolases"/>
    <property type="match status" value="1"/>
</dbReference>
<evidence type="ECO:0000313" key="3">
    <source>
        <dbReference type="Proteomes" id="UP000178656"/>
    </source>
</evidence>
<dbReference type="InterPro" id="IPR027417">
    <property type="entry name" value="P-loop_NTPase"/>
</dbReference>
<evidence type="ECO:0000313" key="2">
    <source>
        <dbReference type="EMBL" id="OGF35946.1"/>
    </source>
</evidence>
<reference evidence="2 3" key="1">
    <citation type="journal article" date="2016" name="Nat. Commun.">
        <title>Thousands of microbial genomes shed light on interconnected biogeochemical processes in an aquifer system.</title>
        <authorList>
            <person name="Anantharaman K."/>
            <person name="Brown C.T."/>
            <person name="Hug L.A."/>
            <person name="Sharon I."/>
            <person name="Castelle C.J."/>
            <person name="Probst A.J."/>
            <person name="Thomas B.C."/>
            <person name="Singh A."/>
            <person name="Wilkins M.J."/>
            <person name="Karaoz U."/>
            <person name="Brodie E.L."/>
            <person name="Williams K.H."/>
            <person name="Hubbard S.S."/>
            <person name="Banfield J.F."/>
        </authorList>
    </citation>
    <scope>NUCLEOTIDE SEQUENCE [LARGE SCALE GENOMIC DNA]</scope>
</reference>
<sequence>MRKNKHKGIFILVEGLDGAGKTTALKKFLKDGNGNSVTFTYLKGAATKTFLNGLARRHPHTALFLVELLWTTFGPLRQKLARGENVIMDKYFYFIASHVPDVQWPPNAQLIKLAEPFMIQPDLIVYFSVKLNERLARLKAGEPNPHHEALINSPALTVYRENVYRYLVLHSNAKVIELDTTGLSVDQVVQKLNKIIHGFLRQRAHA</sequence>
<dbReference type="Proteomes" id="UP000178656">
    <property type="component" value="Unassembled WGS sequence"/>
</dbReference>
<dbReference type="AlphaFoldDB" id="A0A1F5TB86"/>
<comment type="caution">
    <text evidence="2">The sequence shown here is derived from an EMBL/GenBank/DDBJ whole genome shotgun (WGS) entry which is preliminary data.</text>
</comment>